<gene>
    <name evidence="2" type="ORF">ILUMI_26522</name>
</gene>
<reference evidence="2" key="1">
    <citation type="submission" date="2019-08" db="EMBL/GenBank/DDBJ databases">
        <title>The genome of the North American firefly Photinus pyralis.</title>
        <authorList>
            <consortium name="Photinus pyralis genome working group"/>
            <person name="Fallon T.R."/>
            <person name="Sander Lower S.E."/>
            <person name="Weng J.-K."/>
        </authorList>
    </citation>
    <scope>NUCLEOTIDE SEQUENCE</scope>
    <source>
        <strain evidence="2">TRF0915ILg1</strain>
        <tissue evidence="2">Whole body</tissue>
    </source>
</reference>
<dbReference type="PANTHER" id="PTHR45985">
    <property type="match status" value="1"/>
</dbReference>
<dbReference type="EMBL" id="VTPC01091103">
    <property type="protein sequence ID" value="KAF2879660.1"/>
    <property type="molecule type" value="Genomic_DNA"/>
</dbReference>
<dbReference type="SUPFAM" id="SSF88713">
    <property type="entry name" value="Glycoside hydrolase/deacetylase"/>
    <property type="match status" value="1"/>
</dbReference>
<feature type="signal peptide" evidence="1">
    <location>
        <begin position="1"/>
        <end position="29"/>
    </location>
</feature>
<dbReference type="AlphaFoldDB" id="A0A8K0FVX1"/>
<dbReference type="GO" id="GO:0016787">
    <property type="term" value="F:hydrolase activity"/>
    <property type="evidence" value="ECO:0007669"/>
    <property type="project" value="UniProtKB-ARBA"/>
</dbReference>
<comment type="caution">
    <text evidence="2">The sequence shown here is derived from an EMBL/GenBank/DDBJ whole genome shotgun (WGS) entry which is preliminary data.</text>
</comment>
<sequence length="386" mass="43459">MVNRFQTVISYIKMKIILLSLFCVSVALAYPNIRAEAEKCTPDKCSLKNNCACSSDESPIGDLSKTPQFVTLTFDDSVNANDHDTHLTRLLFNRKNADGSPAGASFYIPHQYTDYSKVNNLYNKGFDIGVNSITKGTADYFANATVNTLVDEFNGQRVILSTFANIPIGDIQGVRTPHFEIAGDRTFEAYIKSGLKYDNSMPTNVDQPFYPYTTDYKSTQPCIVAKCPTSSFAGFWVHPIINLLGDDEHSCNVLFGCNIESSSAVDVRDWLIKQFERHYKKTKAPQTFLVNSAFFLLNEHALDGLELFLNHLGTLKDTFLVSHREVNRWVKNPVPLDQYKPLVESRNAECKSRTCALQFGEHEIRYMVSCVTCPDEYPWIGNPKGD</sequence>
<dbReference type="GO" id="GO:0005975">
    <property type="term" value="P:carbohydrate metabolic process"/>
    <property type="evidence" value="ECO:0007669"/>
    <property type="project" value="InterPro"/>
</dbReference>
<dbReference type="Proteomes" id="UP000801492">
    <property type="component" value="Unassembled WGS sequence"/>
</dbReference>
<keyword evidence="1" id="KW-0732">Signal</keyword>
<dbReference type="Gene3D" id="3.20.20.370">
    <property type="entry name" value="Glycoside hydrolase/deacetylase"/>
    <property type="match status" value="1"/>
</dbReference>
<evidence type="ECO:0000313" key="2">
    <source>
        <dbReference type="EMBL" id="KAF2879660.1"/>
    </source>
</evidence>
<dbReference type="InterPro" id="IPR011330">
    <property type="entry name" value="Glyco_hydro/deAcase_b/a-brl"/>
</dbReference>
<evidence type="ECO:0000256" key="1">
    <source>
        <dbReference type="SAM" id="SignalP"/>
    </source>
</evidence>
<accession>A0A8K0FVX1</accession>
<name>A0A8K0FVX1_IGNLU</name>
<protein>
    <recommendedName>
        <fullName evidence="4">Chitin deacetylase</fullName>
    </recommendedName>
</protein>
<dbReference type="InterPro" id="IPR052740">
    <property type="entry name" value="CE4"/>
</dbReference>
<dbReference type="PANTHER" id="PTHR45985:SF8">
    <property type="entry name" value="CHITIN DEACETYLASE-LIKE 9, ISOFORM A"/>
    <property type="match status" value="1"/>
</dbReference>
<organism evidence="2 3">
    <name type="scientific">Ignelater luminosus</name>
    <name type="common">Cucubano</name>
    <name type="synonym">Pyrophorus luminosus</name>
    <dbReference type="NCBI Taxonomy" id="2038154"/>
    <lineage>
        <taxon>Eukaryota</taxon>
        <taxon>Metazoa</taxon>
        <taxon>Ecdysozoa</taxon>
        <taxon>Arthropoda</taxon>
        <taxon>Hexapoda</taxon>
        <taxon>Insecta</taxon>
        <taxon>Pterygota</taxon>
        <taxon>Neoptera</taxon>
        <taxon>Endopterygota</taxon>
        <taxon>Coleoptera</taxon>
        <taxon>Polyphaga</taxon>
        <taxon>Elateriformia</taxon>
        <taxon>Elateroidea</taxon>
        <taxon>Elateridae</taxon>
        <taxon>Agrypninae</taxon>
        <taxon>Pyrophorini</taxon>
        <taxon>Ignelater</taxon>
    </lineage>
</organism>
<feature type="chain" id="PRO_5035456761" description="Chitin deacetylase" evidence="1">
    <location>
        <begin position="30"/>
        <end position="386"/>
    </location>
</feature>
<keyword evidence="3" id="KW-1185">Reference proteome</keyword>
<evidence type="ECO:0000313" key="3">
    <source>
        <dbReference type="Proteomes" id="UP000801492"/>
    </source>
</evidence>
<evidence type="ECO:0008006" key="4">
    <source>
        <dbReference type="Google" id="ProtNLM"/>
    </source>
</evidence>
<proteinExistence type="predicted"/>
<dbReference type="OrthoDB" id="504708at2759"/>